<evidence type="ECO:0000256" key="13">
    <source>
        <dbReference type="ARBA" id="ARBA00076736"/>
    </source>
</evidence>
<dbReference type="GO" id="GO:0006950">
    <property type="term" value="P:response to stress"/>
    <property type="evidence" value="ECO:0007669"/>
    <property type="project" value="UniProtKB-ARBA"/>
</dbReference>
<evidence type="ECO:0000256" key="5">
    <source>
        <dbReference type="ARBA" id="ARBA00022801"/>
    </source>
</evidence>
<dbReference type="InterPro" id="IPR015797">
    <property type="entry name" value="NUDIX_hydrolase-like_dom_sf"/>
</dbReference>
<dbReference type="Gene3D" id="3.90.79.10">
    <property type="entry name" value="Nucleoside Triphosphate Pyrophosphohydrolase"/>
    <property type="match status" value="1"/>
</dbReference>
<dbReference type="Pfam" id="PF00293">
    <property type="entry name" value="NUDIX"/>
    <property type="match status" value="1"/>
</dbReference>
<organism evidence="17 18">
    <name type="scientific">Patella caerulea</name>
    <name type="common">Rayed Mediterranean limpet</name>
    <dbReference type="NCBI Taxonomy" id="87958"/>
    <lineage>
        <taxon>Eukaryota</taxon>
        <taxon>Metazoa</taxon>
        <taxon>Spiralia</taxon>
        <taxon>Lophotrochozoa</taxon>
        <taxon>Mollusca</taxon>
        <taxon>Gastropoda</taxon>
        <taxon>Patellogastropoda</taxon>
        <taxon>Patelloidea</taxon>
        <taxon>Patellidae</taxon>
        <taxon>Patella</taxon>
    </lineage>
</organism>
<dbReference type="PROSITE" id="PS51462">
    <property type="entry name" value="NUDIX"/>
    <property type="match status" value="1"/>
</dbReference>
<evidence type="ECO:0000256" key="8">
    <source>
        <dbReference type="ARBA" id="ARBA00036546"/>
    </source>
</evidence>
<evidence type="ECO:0000259" key="16">
    <source>
        <dbReference type="PROSITE" id="PS51462"/>
    </source>
</evidence>
<evidence type="ECO:0000256" key="2">
    <source>
        <dbReference type="ARBA" id="ARBA00001946"/>
    </source>
</evidence>
<evidence type="ECO:0000256" key="9">
    <source>
        <dbReference type="ARBA" id="ARBA00036800"/>
    </source>
</evidence>
<evidence type="ECO:0000313" key="17">
    <source>
        <dbReference type="EMBL" id="KAK6179102.1"/>
    </source>
</evidence>
<gene>
    <name evidence="17" type="ORF">SNE40_011535</name>
</gene>
<comment type="function">
    <text evidence="10">May catalyze the hydrolysis of nucleoside triphosphates including dGTP, dTTP, dCTP, their oxidized forms like 8-oxo-dGTP and the prodrug thiopurine derivatives 6-thio-dGTP and 6-thio-GTP. Could also catalyze the hydrolysis of some nucleoside diphosphate derivatives. Hydrolyzes oxidized nucleosides triphosphates like 8-oxo-dGTP in vitro, but the specificity and efficiency towards these substrates are low. Therefore, the potential in vivo sanitizing role of this enzyme, that would consist in removing oxidatively damaged forms of nucleosides to prevent their incorporation into DNA, is unclear. Through the hydrolysis of thioguanosine triphosphates may participate in the catabolism of thiopurine drugs. May also have a role in DNA synthesis and cell cycle progression by stabilizing PCNA. Exhibits decapping activity towards dpCoA-capped RNAs in vitro.</text>
</comment>
<evidence type="ECO:0000256" key="11">
    <source>
        <dbReference type="ARBA" id="ARBA00062087"/>
    </source>
</evidence>
<dbReference type="GO" id="GO:0035539">
    <property type="term" value="F:8-oxo-7,8-dihydrodeoxyguanosine triphosphate pyrophosphatase activity"/>
    <property type="evidence" value="ECO:0007669"/>
    <property type="project" value="TreeGrafter"/>
</dbReference>
<dbReference type="CDD" id="cd04678">
    <property type="entry name" value="NUDIX_MTH2_Nudt15"/>
    <property type="match status" value="1"/>
</dbReference>
<evidence type="ECO:0000256" key="3">
    <source>
        <dbReference type="ARBA" id="ARBA00005582"/>
    </source>
</evidence>
<evidence type="ECO:0000313" key="18">
    <source>
        <dbReference type="Proteomes" id="UP001347796"/>
    </source>
</evidence>
<feature type="domain" description="Nudix hydrolase" evidence="16">
    <location>
        <begin position="12"/>
        <end position="157"/>
    </location>
</feature>
<comment type="catalytic activity">
    <reaction evidence="8">
        <text>a 2'-deoxyribonucleoside 5'-triphosphate + H2O = a 2'-deoxyribonucleoside 5'-phosphate + diphosphate + H(+)</text>
        <dbReference type="Rhea" id="RHEA:44644"/>
        <dbReference type="ChEBI" id="CHEBI:15377"/>
        <dbReference type="ChEBI" id="CHEBI:15378"/>
        <dbReference type="ChEBI" id="CHEBI:33019"/>
        <dbReference type="ChEBI" id="CHEBI:61560"/>
        <dbReference type="ChEBI" id="CHEBI:65317"/>
        <dbReference type="EC" id="3.6.1.9"/>
    </reaction>
</comment>
<evidence type="ECO:0000256" key="15">
    <source>
        <dbReference type="ARBA" id="ARBA00080476"/>
    </source>
</evidence>
<keyword evidence="7" id="KW-0464">Manganese</keyword>
<evidence type="ECO:0000256" key="4">
    <source>
        <dbReference type="ARBA" id="ARBA00022723"/>
    </source>
</evidence>
<evidence type="ECO:0000256" key="7">
    <source>
        <dbReference type="ARBA" id="ARBA00023211"/>
    </source>
</evidence>
<protein>
    <recommendedName>
        <fullName evidence="12">Nucleotide triphosphate diphosphatase NUDT15</fullName>
    </recommendedName>
    <alternativeName>
        <fullName evidence="13">MutT homolog 2</fullName>
    </alternativeName>
    <alternativeName>
        <fullName evidence="15">Nucleoside diphosphate-linked moiety X motif 15</fullName>
    </alternativeName>
    <alternativeName>
        <fullName evidence="14">Nucleoside diphosphate-linked to another moiety X hydrolase 15</fullName>
    </alternativeName>
</protein>
<dbReference type="GO" id="GO:0008413">
    <property type="term" value="F:8-oxo-7,8-dihydroguanosine triphosphate pyrophosphatase activity"/>
    <property type="evidence" value="ECO:0007669"/>
    <property type="project" value="UniProtKB-ARBA"/>
</dbReference>
<evidence type="ECO:0000256" key="12">
    <source>
        <dbReference type="ARBA" id="ARBA00070687"/>
    </source>
</evidence>
<comment type="similarity">
    <text evidence="3">Belongs to the Nudix hydrolase family.</text>
</comment>
<keyword evidence="18" id="KW-1185">Reference proteome</keyword>
<dbReference type="SUPFAM" id="SSF55811">
    <property type="entry name" value="Nudix"/>
    <property type="match status" value="1"/>
</dbReference>
<evidence type="ECO:0000256" key="1">
    <source>
        <dbReference type="ARBA" id="ARBA00001936"/>
    </source>
</evidence>
<dbReference type="AlphaFoldDB" id="A0AAN8JK13"/>
<dbReference type="InterPro" id="IPR020476">
    <property type="entry name" value="Nudix_hydrolase"/>
</dbReference>
<keyword evidence="5" id="KW-0378">Hydrolase</keyword>
<dbReference type="FunFam" id="3.90.79.10:FF:000034">
    <property type="entry name" value="Nucleotide triphosphate diphosphatase NUDT15"/>
    <property type="match status" value="1"/>
</dbReference>
<keyword evidence="4" id="KW-0479">Metal-binding</keyword>
<comment type="caution">
    <text evidence="17">The sequence shown here is derived from an EMBL/GenBank/DDBJ whole genome shotgun (WGS) entry which is preliminary data.</text>
</comment>
<comment type="cofactor">
    <cofactor evidence="2">
        <name>Mg(2+)</name>
        <dbReference type="ChEBI" id="CHEBI:18420"/>
    </cofactor>
</comment>
<comment type="subunit">
    <text evidence="11">Homodimer. Interacts with PCNA; interaction is disrupted in response to UV irradiation.</text>
</comment>
<dbReference type="EMBL" id="JAZGQO010000008">
    <property type="protein sequence ID" value="KAK6179102.1"/>
    <property type="molecule type" value="Genomic_DNA"/>
</dbReference>
<sequence length="159" mass="18183">MAETHVDEPKQRPKVGVGVIVTHPDHPNRVLLGIRKGSTGEGLYGFPGGHLEFGESWEDCGKRETLEETGLKLKNVFYASVVNAINLKEQVENYHYVTLFVQGEVDTSYKQEPENLEPNKCLGWQWVDWDDFPPLSKLFCGLRIFKEENRYNPFKKNSG</sequence>
<dbReference type="PANTHER" id="PTHR16099:SF5">
    <property type="entry name" value="NUCLEOTIDE TRIPHOSPHATE DIPHOSPHATASE NUDT15"/>
    <property type="match status" value="1"/>
</dbReference>
<dbReference type="GO" id="GO:0046872">
    <property type="term" value="F:metal ion binding"/>
    <property type="evidence" value="ECO:0007669"/>
    <property type="project" value="UniProtKB-KW"/>
</dbReference>
<keyword evidence="6" id="KW-0460">Magnesium</keyword>
<evidence type="ECO:0000256" key="6">
    <source>
        <dbReference type="ARBA" id="ARBA00022842"/>
    </source>
</evidence>
<evidence type="ECO:0000256" key="10">
    <source>
        <dbReference type="ARBA" id="ARBA00055812"/>
    </source>
</evidence>
<proteinExistence type="inferred from homology"/>
<comment type="cofactor">
    <cofactor evidence="1">
        <name>Mn(2+)</name>
        <dbReference type="ChEBI" id="CHEBI:29035"/>
    </cofactor>
</comment>
<accession>A0AAN8JK13</accession>
<dbReference type="PANTHER" id="PTHR16099">
    <property type="entry name" value="8-OXO-DGTP DIPHOSPHATES NUDT15"/>
    <property type="match status" value="1"/>
</dbReference>
<comment type="catalytic activity">
    <reaction evidence="9">
        <text>a ribonucleoside 5'-triphosphate + H2O = a ribonucleoside 5'-phosphate + diphosphate + H(+)</text>
        <dbReference type="Rhea" id="RHEA:23996"/>
        <dbReference type="ChEBI" id="CHEBI:15377"/>
        <dbReference type="ChEBI" id="CHEBI:15378"/>
        <dbReference type="ChEBI" id="CHEBI:33019"/>
        <dbReference type="ChEBI" id="CHEBI:58043"/>
        <dbReference type="ChEBI" id="CHEBI:61557"/>
        <dbReference type="EC" id="3.6.1.9"/>
    </reaction>
</comment>
<dbReference type="GO" id="GO:0005829">
    <property type="term" value="C:cytosol"/>
    <property type="evidence" value="ECO:0007669"/>
    <property type="project" value="TreeGrafter"/>
</dbReference>
<reference evidence="17 18" key="1">
    <citation type="submission" date="2024-01" db="EMBL/GenBank/DDBJ databases">
        <title>The genome of the rayed Mediterranean limpet Patella caerulea (Linnaeus, 1758).</title>
        <authorList>
            <person name="Anh-Thu Weber A."/>
            <person name="Halstead-Nussloch G."/>
        </authorList>
    </citation>
    <scope>NUCLEOTIDE SEQUENCE [LARGE SCALE GENOMIC DNA]</scope>
    <source>
        <strain evidence="17">AATW-2023a</strain>
        <tissue evidence="17">Whole specimen</tissue>
    </source>
</reference>
<dbReference type="GO" id="GO:0006203">
    <property type="term" value="P:dGTP catabolic process"/>
    <property type="evidence" value="ECO:0007669"/>
    <property type="project" value="TreeGrafter"/>
</dbReference>
<name>A0AAN8JK13_PATCE</name>
<evidence type="ECO:0000256" key="14">
    <source>
        <dbReference type="ARBA" id="ARBA00077398"/>
    </source>
</evidence>
<dbReference type="Proteomes" id="UP001347796">
    <property type="component" value="Unassembled WGS sequence"/>
</dbReference>
<dbReference type="InterPro" id="IPR000086">
    <property type="entry name" value="NUDIX_hydrolase_dom"/>
</dbReference>
<dbReference type="PRINTS" id="PR00502">
    <property type="entry name" value="NUDIXFAMILY"/>
</dbReference>